<accession>A0A939PAF4</accession>
<feature type="domain" description="Acyl-CoA dehydrogenase/oxidase C-terminal" evidence="6">
    <location>
        <begin position="227"/>
        <end position="371"/>
    </location>
</feature>
<dbReference type="InterPro" id="IPR046373">
    <property type="entry name" value="Acyl-CoA_Oxase/DH_mid-dom_sf"/>
</dbReference>
<dbReference type="Gene3D" id="1.20.140.10">
    <property type="entry name" value="Butyryl-CoA Dehydrogenase, subunit A, domain 3"/>
    <property type="match status" value="1"/>
</dbReference>
<evidence type="ECO:0000256" key="2">
    <source>
        <dbReference type="ARBA" id="ARBA00009347"/>
    </source>
</evidence>
<dbReference type="AlphaFoldDB" id="A0A939PAF4"/>
<dbReference type="PANTHER" id="PTHR43884:SF20">
    <property type="entry name" value="ACYL-COA DEHYDROGENASE FADE28"/>
    <property type="match status" value="1"/>
</dbReference>
<dbReference type="Proteomes" id="UP000669179">
    <property type="component" value="Unassembled WGS sequence"/>
</dbReference>
<dbReference type="InterPro" id="IPR036250">
    <property type="entry name" value="AcylCo_DH-like_C"/>
</dbReference>
<sequence length="374" mass="39696">MDLTLTEDQELIRSTARELLQERAATAGDRAVAGEPAGYSASLWKEMVELGWTGLAVPEAYGGVGAGFLEACLLIEELGRFRIPSPFAASVACCGMPIARHATEEQRAEWLGAIAQGHVLSYAYGGWGRVGKAVRATERDGVFILDGVAPFVPYARAAQDLLVVAQLGDEPAAFLVSNAASGTTERNASPGNAGLDIAELDVVGPDPTYRVTFESTPVPPNRALGRAAAESVAAFGAAAACAEMVGGAQRVLDMTVEYAKEREQFGRAVGSFQAVQHHCADMAIDVLSSRFIAYEAIWRLSAGLDATAEVSMAKAWVSEAYERVCALGHQVHGAIGFTREHDLHLFTQHATASALTFGDGDHHWDRIATHLGLS</sequence>
<keyword evidence="5" id="KW-0560">Oxidoreductase</keyword>
<dbReference type="InterPro" id="IPR009075">
    <property type="entry name" value="AcylCo_DH/oxidase_C"/>
</dbReference>
<keyword evidence="4" id="KW-0274">FAD</keyword>
<dbReference type="Pfam" id="PF00441">
    <property type="entry name" value="Acyl-CoA_dh_1"/>
    <property type="match status" value="1"/>
</dbReference>
<gene>
    <name evidence="8" type="ORF">J4573_17690</name>
</gene>
<evidence type="ECO:0000259" key="6">
    <source>
        <dbReference type="Pfam" id="PF00441"/>
    </source>
</evidence>
<dbReference type="SUPFAM" id="SSF47203">
    <property type="entry name" value="Acyl-CoA dehydrogenase C-terminal domain-like"/>
    <property type="match status" value="1"/>
</dbReference>
<dbReference type="InterPro" id="IPR009100">
    <property type="entry name" value="AcylCoA_DH/oxidase_NM_dom_sf"/>
</dbReference>
<dbReference type="CDD" id="cd00567">
    <property type="entry name" value="ACAD"/>
    <property type="match status" value="1"/>
</dbReference>
<comment type="cofactor">
    <cofactor evidence="1">
        <name>FAD</name>
        <dbReference type="ChEBI" id="CHEBI:57692"/>
    </cofactor>
</comment>
<keyword evidence="9" id="KW-1185">Reference proteome</keyword>
<evidence type="ECO:0000256" key="1">
    <source>
        <dbReference type="ARBA" id="ARBA00001974"/>
    </source>
</evidence>
<dbReference type="Pfam" id="PF02771">
    <property type="entry name" value="Acyl-CoA_dh_N"/>
    <property type="match status" value="1"/>
</dbReference>
<feature type="domain" description="Acyl-CoA dehydrogenase/oxidase N-terminal" evidence="7">
    <location>
        <begin position="6"/>
        <end position="117"/>
    </location>
</feature>
<dbReference type="Gene3D" id="1.10.540.10">
    <property type="entry name" value="Acyl-CoA dehydrogenase/oxidase, N-terminal domain"/>
    <property type="match status" value="1"/>
</dbReference>
<keyword evidence="3" id="KW-0285">Flavoprotein</keyword>
<evidence type="ECO:0000256" key="5">
    <source>
        <dbReference type="ARBA" id="ARBA00023002"/>
    </source>
</evidence>
<organism evidence="8 9">
    <name type="scientific">Actinomadura barringtoniae</name>
    <dbReference type="NCBI Taxonomy" id="1427535"/>
    <lineage>
        <taxon>Bacteria</taxon>
        <taxon>Bacillati</taxon>
        <taxon>Actinomycetota</taxon>
        <taxon>Actinomycetes</taxon>
        <taxon>Streptosporangiales</taxon>
        <taxon>Thermomonosporaceae</taxon>
        <taxon>Actinomadura</taxon>
    </lineage>
</organism>
<comment type="similarity">
    <text evidence="2">Belongs to the acyl-CoA dehydrogenase family.</text>
</comment>
<evidence type="ECO:0000313" key="9">
    <source>
        <dbReference type="Proteomes" id="UP000669179"/>
    </source>
</evidence>
<dbReference type="RefSeq" id="WP_208256683.1">
    <property type="nucleotide sequence ID" value="NZ_JAGEOJ010000007.1"/>
</dbReference>
<comment type="caution">
    <text evidence="8">The sequence shown here is derived from an EMBL/GenBank/DDBJ whole genome shotgun (WGS) entry which is preliminary data.</text>
</comment>
<dbReference type="GO" id="GO:0003995">
    <property type="term" value="F:acyl-CoA dehydrogenase activity"/>
    <property type="evidence" value="ECO:0007669"/>
    <property type="project" value="TreeGrafter"/>
</dbReference>
<reference evidence="8" key="1">
    <citation type="submission" date="2021-03" db="EMBL/GenBank/DDBJ databases">
        <authorList>
            <person name="Kanchanasin P."/>
            <person name="Saeng-In P."/>
            <person name="Phongsopitanun W."/>
            <person name="Yuki M."/>
            <person name="Kudo T."/>
            <person name="Ohkuma M."/>
            <person name="Tanasupawat S."/>
        </authorList>
    </citation>
    <scope>NUCLEOTIDE SEQUENCE</scope>
    <source>
        <strain evidence="8">GKU 128</strain>
    </source>
</reference>
<protein>
    <submittedName>
        <fullName evidence="8">Acyl-CoA/acyl-ACP dehydrogenase</fullName>
    </submittedName>
</protein>
<evidence type="ECO:0000256" key="3">
    <source>
        <dbReference type="ARBA" id="ARBA00022630"/>
    </source>
</evidence>
<dbReference type="Gene3D" id="2.40.110.10">
    <property type="entry name" value="Butyryl-CoA Dehydrogenase, subunit A, domain 2"/>
    <property type="match status" value="1"/>
</dbReference>
<dbReference type="InterPro" id="IPR037069">
    <property type="entry name" value="AcylCoA_DH/ox_N_sf"/>
</dbReference>
<name>A0A939PAF4_9ACTN</name>
<dbReference type="GO" id="GO:0050660">
    <property type="term" value="F:flavin adenine dinucleotide binding"/>
    <property type="evidence" value="ECO:0007669"/>
    <property type="project" value="InterPro"/>
</dbReference>
<dbReference type="PANTHER" id="PTHR43884">
    <property type="entry name" value="ACYL-COA DEHYDROGENASE"/>
    <property type="match status" value="1"/>
</dbReference>
<proteinExistence type="inferred from homology"/>
<evidence type="ECO:0000313" key="8">
    <source>
        <dbReference type="EMBL" id="MBO2448940.1"/>
    </source>
</evidence>
<dbReference type="EMBL" id="JAGEOJ010000007">
    <property type="protein sequence ID" value="MBO2448940.1"/>
    <property type="molecule type" value="Genomic_DNA"/>
</dbReference>
<dbReference type="SUPFAM" id="SSF56645">
    <property type="entry name" value="Acyl-CoA dehydrogenase NM domain-like"/>
    <property type="match status" value="1"/>
</dbReference>
<evidence type="ECO:0000259" key="7">
    <source>
        <dbReference type="Pfam" id="PF02771"/>
    </source>
</evidence>
<evidence type="ECO:0000256" key="4">
    <source>
        <dbReference type="ARBA" id="ARBA00022827"/>
    </source>
</evidence>
<dbReference type="InterPro" id="IPR013786">
    <property type="entry name" value="AcylCoA_DH/ox_N"/>
</dbReference>